<dbReference type="EMBL" id="JAHRHY010000019">
    <property type="protein sequence ID" value="KAG9062336.1"/>
    <property type="molecule type" value="Genomic_DNA"/>
</dbReference>
<dbReference type="PANTHER" id="PTHR38926">
    <property type="entry name" value="F-BOX DOMAIN CONTAINING PROTEIN, EXPRESSED"/>
    <property type="match status" value="1"/>
</dbReference>
<dbReference type="Gene3D" id="3.80.10.10">
    <property type="entry name" value="Ribonuclease Inhibitor"/>
    <property type="match status" value="2"/>
</dbReference>
<comment type="caution">
    <text evidence="2">The sequence shown here is derived from an EMBL/GenBank/DDBJ whole genome shotgun (WGS) entry which is preliminary data.</text>
</comment>
<protein>
    <recommendedName>
        <fullName evidence="1">F-box domain-containing protein</fullName>
    </recommendedName>
</protein>
<dbReference type="PROSITE" id="PS50181">
    <property type="entry name" value="FBOX"/>
    <property type="match status" value="1"/>
</dbReference>
<feature type="domain" description="F-box" evidence="1">
    <location>
        <begin position="384"/>
        <end position="429"/>
    </location>
</feature>
<dbReference type="Gene3D" id="1.20.1280.50">
    <property type="match status" value="1"/>
</dbReference>
<dbReference type="PANTHER" id="PTHR38926:SF5">
    <property type="entry name" value="F-BOX AND LEUCINE-RICH REPEAT PROTEIN 6"/>
    <property type="match status" value="1"/>
</dbReference>
<dbReference type="AlphaFoldDB" id="A0A9P8BNZ6"/>
<keyword evidence="3" id="KW-1185">Reference proteome</keyword>
<gene>
    <name evidence="2" type="ORF">KI688_005251</name>
</gene>
<reference evidence="2" key="1">
    <citation type="submission" date="2021-06" db="EMBL/GenBank/DDBJ databases">
        <title>Genome Sequence of Mortierella hyaline Strain SCG-10, a Cold-Adapted, Nitrate-Reducing Fungus Isolated from Soil in Minnesota, USA.</title>
        <authorList>
            <person name="Aldossari N."/>
        </authorList>
    </citation>
    <scope>NUCLEOTIDE SEQUENCE</scope>
    <source>
        <strain evidence="2">SCG-10</strain>
    </source>
</reference>
<name>A0A9P8BNZ6_9FUNG</name>
<evidence type="ECO:0000313" key="3">
    <source>
        <dbReference type="Proteomes" id="UP000707451"/>
    </source>
</evidence>
<dbReference type="InterPro" id="IPR032675">
    <property type="entry name" value="LRR_dom_sf"/>
</dbReference>
<dbReference type="InterPro" id="IPR036047">
    <property type="entry name" value="F-box-like_dom_sf"/>
</dbReference>
<accession>A0A9P8BNZ6</accession>
<proteinExistence type="predicted"/>
<evidence type="ECO:0000313" key="2">
    <source>
        <dbReference type="EMBL" id="KAG9062336.1"/>
    </source>
</evidence>
<dbReference type="SUPFAM" id="SSF81383">
    <property type="entry name" value="F-box domain"/>
    <property type="match status" value="1"/>
</dbReference>
<dbReference type="OrthoDB" id="2387796at2759"/>
<dbReference type="InterPro" id="IPR001810">
    <property type="entry name" value="F-box_dom"/>
</dbReference>
<organism evidence="2 3">
    <name type="scientific">Linnemannia hyalina</name>
    <dbReference type="NCBI Taxonomy" id="64524"/>
    <lineage>
        <taxon>Eukaryota</taxon>
        <taxon>Fungi</taxon>
        <taxon>Fungi incertae sedis</taxon>
        <taxon>Mucoromycota</taxon>
        <taxon>Mortierellomycotina</taxon>
        <taxon>Mortierellomycetes</taxon>
        <taxon>Mortierellales</taxon>
        <taxon>Mortierellaceae</taxon>
        <taxon>Linnemannia</taxon>
    </lineage>
</organism>
<dbReference type="SUPFAM" id="SSF52047">
    <property type="entry name" value="RNI-like"/>
    <property type="match status" value="2"/>
</dbReference>
<dbReference type="Pfam" id="PF12937">
    <property type="entry name" value="F-box-like"/>
    <property type="match status" value="1"/>
</dbReference>
<evidence type="ECO:0000259" key="1">
    <source>
        <dbReference type="PROSITE" id="PS50181"/>
    </source>
</evidence>
<sequence>MYISINDHRHNWPGILGSFHMTQTTPNKKDEDWLLDLFRKHGRHIRHLQAYRCVTLNALAAAQTCTQLETLSVPDQIWNMIRPEMADSVIWRPPGLTNLSDEKNLRHHEQHLRIQGRWLYLLQTYIPSLVKDVPQIQHFVDGSIRWNKSILQASLPNLKTLRLEAPVPIQAVFQLLKNLPHLRELRVRWSQGPNLSHNDLGVILDHTPHQLERLDIGEIGFKNDDYFAKDVLTWLPHLVDLSTQHIGPALAELIPTHYRNLRSYNQPIPVKSIHPKFLLPHSAINTLSVLLENCPHLIEFDGIGHKIEADYLLDHPWIRYGVHVYEDYRKPIPDTLELSLESGLDRLSTLRELEVVGFEGVDHRIDYGELRWMADNHNNNSNKDNKMDKIPTEILADIGSYLSLHDYLHCIQVSRTWSNVFIPFLWQTIDDSLHAWPRILKTLDSDTAEASGHDEDWLLGIFAKYGRYIQDLNLHWKVTIKAASTSNHCNNDVDKDKDSDIGVVCTNLKSLSVADIGQNLTHLQGKAQSAQNRSTALPPSTISQDALTGPLISPIFEDAFKSQLRGTRTEDQQLEDWRLVQQFWLLVHQNRPHLQALRIDASVDALVEMNTTGFVDSMVVGHLTQLVDLQYRELRCDTTTLLRRLPRLKSLQSQVVLTDGVLTGSFSSLRCLRACRSMSLVEIVTLLQCLPNLSELGVTQINYTEEEEPVIERMDRTTPAALQSLRIDWSSNCDALSLQDLSAWLPHLTDLSVGQMRYDVAMILGDYYPLLESLTDPLKTTKSREGEIAIHSRVLAVVLSSCISLKSLDAQVRTIDMSFYANEPWECLALETLHCRIRGITRLTQTEQWIYNDGCTYTSAKKAMQYLLMDDVYDYEEEEVDPDMILAKYSNSVAQQKRAYDRLAGLKRLKSLQLGPRQPRGIGYYPEDLLREDTLELTLESGLDRLSELKRLEVFAFEGTSHGVGKAEVEWMAENWPRLRELRGLKGSREAKELKGYMNQLRPDVVLSDFLEMA</sequence>
<dbReference type="Proteomes" id="UP000707451">
    <property type="component" value="Unassembled WGS sequence"/>
</dbReference>